<dbReference type="Pfam" id="PF00903">
    <property type="entry name" value="Glyoxalase"/>
    <property type="match status" value="1"/>
</dbReference>
<dbReference type="EMBL" id="FNPX01000002">
    <property type="protein sequence ID" value="SDY59409.1"/>
    <property type="molecule type" value="Genomic_DNA"/>
</dbReference>
<dbReference type="Gene3D" id="3.10.180.10">
    <property type="entry name" value="2,3-Dihydroxybiphenyl 1,2-Dioxygenase, domain 1"/>
    <property type="match status" value="1"/>
</dbReference>
<evidence type="ECO:0000259" key="2">
    <source>
        <dbReference type="PROSITE" id="PS51819"/>
    </source>
</evidence>
<dbReference type="Proteomes" id="UP000198914">
    <property type="component" value="Unassembled WGS sequence"/>
</dbReference>
<gene>
    <name evidence="3" type="ORF">SAMN05444004_10286</name>
</gene>
<feature type="chain" id="PRO_5011696580" description="VOC domain-containing protein" evidence="1">
    <location>
        <begin position="27"/>
        <end position="153"/>
    </location>
</feature>
<dbReference type="RefSeq" id="WP_092642297.1">
    <property type="nucleotide sequence ID" value="NZ_FNPX01000002.1"/>
</dbReference>
<name>A0A1H3L5D9_9RHOB</name>
<evidence type="ECO:0000256" key="1">
    <source>
        <dbReference type="SAM" id="SignalP"/>
    </source>
</evidence>
<dbReference type="InterPro" id="IPR037523">
    <property type="entry name" value="VOC_core"/>
</dbReference>
<evidence type="ECO:0000313" key="4">
    <source>
        <dbReference type="Proteomes" id="UP000198914"/>
    </source>
</evidence>
<dbReference type="SUPFAM" id="SSF54593">
    <property type="entry name" value="Glyoxalase/Bleomycin resistance protein/Dihydroxybiphenyl dioxygenase"/>
    <property type="match status" value="1"/>
</dbReference>
<dbReference type="PROSITE" id="PS51819">
    <property type="entry name" value="VOC"/>
    <property type="match status" value="1"/>
</dbReference>
<organism evidence="3 4">
    <name type="scientific">Jannaschia faecimaris</name>
    <dbReference type="NCBI Taxonomy" id="1244108"/>
    <lineage>
        <taxon>Bacteria</taxon>
        <taxon>Pseudomonadati</taxon>
        <taxon>Pseudomonadota</taxon>
        <taxon>Alphaproteobacteria</taxon>
        <taxon>Rhodobacterales</taxon>
        <taxon>Roseobacteraceae</taxon>
        <taxon>Jannaschia</taxon>
    </lineage>
</organism>
<feature type="signal peptide" evidence="1">
    <location>
        <begin position="1"/>
        <end position="26"/>
    </location>
</feature>
<sequence>MKRMISSQYFSLVALVFNIAASSVNAESINTDRFGLYVVVDDMDRASAFYEQLFGVPEFQKPSLVGFEVSGGLYAVVSRETYATDAIRGDTMRAYINVADIDEAFLRTRAIAPNRLEGSAVIIEGPFRFFRVRDPDNNVLEFFSIDQAPSDAQ</sequence>
<protein>
    <recommendedName>
        <fullName evidence="2">VOC domain-containing protein</fullName>
    </recommendedName>
</protein>
<proteinExistence type="predicted"/>
<evidence type="ECO:0000313" key="3">
    <source>
        <dbReference type="EMBL" id="SDY59409.1"/>
    </source>
</evidence>
<accession>A0A1H3L5D9</accession>
<keyword evidence="1" id="KW-0732">Signal</keyword>
<dbReference type="InterPro" id="IPR004360">
    <property type="entry name" value="Glyas_Fos-R_dOase_dom"/>
</dbReference>
<dbReference type="CDD" id="cd06587">
    <property type="entry name" value="VOC"/>
    <property type="match status" value="1"/>
</dbReference>
<dbReference type="OrthoDB" id="7678730at2"/>
<reference evidence="4" key="1">
    <citation type="submission" date="2016-10" db="EMBL/GenBank/DDBJ databases">
        <authorList>
            <person name="Varghese N."/>
            <person name="Submissions S."/>
        </authorList>
    </citation>
    <scope>NUCLEOTIDE SEQUENCE [LARGE SCALE GENOMIC DNA]</scope>
    <source>
        <strain evidence="4">DSM 100420</strain>
    </source>
</reference>
<keyword evidence="4" id="KW-1185">Reference proteome</keyword>
<dbReference type="AlphaFoldDB" id="A0A1H3L5D9"/>
<feature type="domain" description="VOC" evidence="2">
    <location>
        <begin position="30"/>
        <end position="145"/>
    </location>
</feature>
<dbReference type="InterPro" id="IPR029068">
    <property type="entry name" value="Glyas_Bleomycin-R_OHBP_Dase"/>
</dbReference>